<dbReference type="FunCoup" id="W5M4S2">
    <property type="interactions" value="817"/>
</dbReference>
<dbReference type="SMART" id="SM00358">
    <property type="entry name" value="DSRM"/>
    <property type="match status" value="1"/>
</dbReference>
<dbReference type="GO" id="GO:0008251">
    <property type="term" value="F:tRNA-specific adenosine deaminase activity"/>
    <property type="evidence" value="ECO:0000318"/>
    <property type="project" value="GO_Central"/>
</dbReference>
<dbReference type="EMBL" id="AHAT01020569">
    <property type="status" value="NOT_ANNOTATED_CDS"/>
    <property type="molecule type" value="Genomic_DNA"/>
</dbReference>
<reference evidence="13" key="1">
    <citation type="submission" date="2011-12" db="EMBL/GenBank/DDBJ databases">
        <title>The Draft Genome of Lepisosteus oculatus.</title>
        <authorList>
            <consortium name="The Broad Institute Genome Assembly &amp; Analysis Group"/>
            <consortium name="Computational R&amp;D Group"/>
            <consortium name="and Sequencing Platform"/>
            <person name="Di Palma F."/>
            <person name="Alfoldi J."/>
            <person name="Johnson J."/>
            <person name="Berlin A."/>
            <person name="Gnerre S."/>
            <person name="Jaffe D."/>
            <person name="MacCallum I."/>
            <person name="Young S."/>
            <person name="Walker B.J."/>
            <person name="Lander E.S."/>
            <person name="Lindblad-Toh K."/>
        </authorList>
    </citation>
    <scope>NUCLEOTIDE SEQUENCE [LARGE SCALE GENOMIC DNA]</scope>
</reference>
<keyword evidence="13" id="KW-1185">Reference proteome</keyword>
<dbReference type="InterPro" id="IPR002466">
    <property type="entry name" value="A_deamin"/>
</dbReference>
<dbReference type="Ensembl" id="ENSLOCT00000003387.1">
    <property type="protein sequence ID" value="ENSLOCP00000003380.1"/>
    <property type="gene ID" value="ENSLOCG00000002873.1"/>
</dbReference>
<dbReference type="InParanoid" id="W5M4S2"/>
<dbReference type="GO" id="GO:0005737">
    <property type="term" value="C:cytoplasm"/>
    <property type="evidence" value="ECO:0000318"/>
    <property type="project" value="GO_Central"/>
</dbReference>
<protein>
    <recommendedName>
        <fullName evidence="8">Adenosine deaminase domain-containing protein 1</fullName>
    </recommendedName>
</protein>
<evidence type="ECO:0000256" key="7">
    <source>
        <dbReference type="ARBA" id="ARBA00061642"/>
    </source>
</evidence>
<dbReference type="AlphaFoldDB" id="W5M4S2"/>
<evidence type="ECO:0000256" key="6">
    <source>
        <dbReference type="ARBA" id="ARBA00023242"/>
    </source>
</evidence>
<dbReference type="PANTHER" id="PTHR10910">
    <property type="entry name" value="EUKARYOTE SPECIFIC DSRNA BINDING PROTEIN"/>
    <property type="match status" value="1"/>
</dbReference>
<evidence type="ECO:0000259" key="11">
    <source>
        <dbReference type="PROSITE" id="PS50141"/>
    </source>
</evidence>
<keyword evidence="2" id="KW-0217">Developmental protein</keyword>
<dbReference type="GO" id="GO:0003725">
    <property type="term" value="F:double-stranded RNA binding"/>
    <property type="evidence" value="ECO:0000318"/>
    <property type="project" value="GO_Central"/>
</dbReference>
<dbReference type="SMART" id="SM00552">
    <property type="entry name" value="ADEAMc"/>
    <property type="match status" value="1"/>
</dbReference>
<dbReference type="FunFam" id="3.30.160.20:FF:000033">
    <property type="entry name" value="Adenosine deaminase domain-containing 1 (testis-specific)"/>
    <property type="match status" value="1"/>
</dbReference>
<sequence>MDRNPRFPDSRGTSFSPILRRNVCFPPGNLSRLAPRFNQDSNNNNRAVETKKDFSGLGARSLPAQPTDLPMGIVEKYRRGETHAVSALYQLSQVLKFQLVMKETVTPDHVQSLSFAFCAVIDGVKYKTGTGMNKKEAKAKAARLALEELLPSFESQPQLPDAAVSPPPLPVKEFPCTDFYPGRSACGRRSSLYEQITQVVKKEFNELLEKYPEFNCSRKTVAAFVIQSPTGYEVVAIGTGDTNTNQHATANGRLLHDSHAVVTARRSLLRYLYRHLLLFYSKKSTMVKKSIFQLDLNSQLLTLKRNITIHLYMNQLPKGSAQLPPRLHFNPCSISAWEVNNQIGLHVTIEGKVFSVFSSPLTQMPTKIVSMSASDKITQWQVLGLQGALLSHFIEPIYVGSILIGDASCSDVRGLEIAVKQRVEGITSKLPMYYCVYRPHISLASAVHTTEVNSGQRALSMNWSKGDISVELVDGLTGKTVEESPFKTGVALASRLCKTAMLSRFNLVAKEAEREDLLHATSYYEAKKWQKMSSKSYQEAKIVLKTCLGDSGFGSWLVKSPVSDQFCI</sequence>
<dbReference type="PROSITE" id="PS50137">
    <property type="entry name" value="DS_RBD"/>
    <property type="match status" value="1"/>
</dbReference>
<dbReference type="GO" id="GO:0006382">
    <property type="term" value="P:adenosine to inosine editing"/>
    <property type="evidence" value="ECO:0000318"/>
    <property type="project" value="GO_Central"/>
</dbReference>
<dbReference type="GO" id="GO:0036098">
    <property type="term" value="P:male germ-line stem cell population maintenance"/>
    <property type="evidence" value="ECO:0007669"/>
    <property type="project" value="Ensembl"/>
</dbReference>
<keyword evidence="5 9" id="KW-0694">RNA-binding</keyword>
<accession>W5M4S2</accession>
<feature type="domain" description="A to I editase" evidence="11">
    <location>
        <begin position="236"/>
        <end position="566"/>
    </location>
</feature>
<evidence type="ECO:0000256" key="5">
    <source>
        <dbReference type="ARBA" id="ARBA00022884"/>
    </source>
</evidence>
<evidence type="ECO:0000256" key="3">
    <source>
        <dbReference type="ARBA" id="ARBA00022782"/>
    </source>
</evidence>
<evidence type="ECO:0000256" key="8">
    <source>
        <dbReference type="ARBA" id="ARBA00067842"/>
    </source>
</evidence>
<proteinExistence type="inferred from homology"/>
<dbReference type="Pfam" id="PF00035">
    <property type="entry name" value="dsrm"/>
    <property type="match status" value="1"/>
</dbReference>
<feature type="domain" description="DRBM" evidence="10">
    <location>
        <begin position="83"/>
        <end position="151"/>
    </location>
</feature>
<keyword evidence="6" id="KW-0539">Nucleus</keyword>
<dbReference type="EMBL" id="AHAT01020568">
    <property type="status" value="NOT_ANNOTATED_CDS"/>
    <property type="molecule type" value="Genomic_DNA"/>
</dbReference>
<dbReference type="InterPro" id="IPR014720">
    <property type="entry name" value="dsRBD_dom"/>
</dbReference>
<dbReference type="GO" id="GO:0061982">
    <property type="term" value="P:meiosis I cell cycle process"/>
    <property type="evidence" value="ECO:0007669"/>
    <property type="project" value="Ensembl"/>
</dbReference>
<evidence type="ECO:0000256" key="4">
    <source>
        <dbReference type="ARBA" id="ARBA00022871"/>
    </source>
</evidence>
<reference evidence="12" key="2">
    <citation type="submission" date="2025-08" db="UniProtKB">
        <authorList>
            <consortium name="Ensembl"/>
        </authorList>
    </citation>
    <scope>IDENTIFICATION</scope>
</reference>
<dbReference type="eggNOG" id="KOG2777">
    <property type="taxonomic scope" value="Eukaryota"/>
</dbReference>
<evidence type="ECO:0000259" key="10">
    <source>
        <dbReference type="PROSITE" id="PS50137"/>
    </source>
</evidence>
<comment type="subcellular location">
    <subcellularLocation>
        <location evidence="1">Nucleus</location>
    </subcellularLocation>
</comment>
<dbReference type="GO" id="GO:0005730">
    <property type="term" value="C:nucleolus"/>
    <property type="evidence" value="ECO:0000318"/>
    <property type="project" value="GO_Central"/>
</dbReference>
<dbReference type="Pfam" id="PF02137">
    <property type="entry name" value="A_deamin"/>
    <property type="match status" value="1"/>
</dbReference>
<dbReference type="GO" id="GO:0030154">
    <property type="term" value="P:cell differentiation"/>
    <property type="evidence" value="ECO:0007669"/>
    <property type="project" value="UniProtKB-KW"/>
</dbReference>
<reference evidence="12" key="3">
    <citation type="submission" date="2025-09" db="UniProtKB">
        <authorList>
            <consortium name="Ensembl"/>
        </authorList>
    </citation>
    <scope>IDENTIFICATION</scope>
</reference>
<dbReference type="EMBL" id="AHAT01020570">
    <property type="status" value="NOT_ANNOTATED_CDS"/>
    <property type="molecule type" value="Genomic_DNA"/>
</dbReference>
<name>W5M4S2_LEPOC</name>
<evidence type="ECO:0000313" key="12">
    <source>
        <dbReference type="Ensembl" id="ENSLOCP00000003380.1"/>
    </source>
</evidence>
<dbReference type="Bgee" id="ENSLOCG00000002873">
    <property type="expression patterns" value="Expressed in ovary and 3 other cell types or tissues"/>
</dbReference>
<dbReference type="Gene3D" id="3.30.160.20">
    <property type="match status" value="1"/>
</dbReference>
<dbReference type="GeneTree" id="ENSGT00940000156842"/>
<evidence type="ECO:0000313" key="13">
    <source>
        <dbReference type="Proteomes" id="UP000018468"/>
    </source>
</evidence>
<dbReference type="STRING" id="7918.ENSLOCP00000003380"/>
<dbReference type="GO" id="GO:0006396">
    <property type="term" value="P:RNA processing"/>
    <property type="evidence" value="ECO:0000318"/>
    <property type="project" value="GO_Central"/>
</dbReference>
<keyword evidence="3" id="KW-0221">Differentiation</keyword>
<dbReference type="OMA" id="GNCKDTR"/>
<evidence type="ECO:0000256" key="2">
    <source>
        <dbReference type="ARBA" id="ARBA00022473"/>
    </source>
</evidence>
<evidence type="ECO:0000256" key="1">
    <source>
        <dbReference type="ARBA" id="ARBA00004123"/>
    </source>
</evidence>
<dbReference type="PROSITE" id="PS50141">
    <property type="entry name" value="A_DEAMIN_EDITASE"/>
    <property type="match status" value="1"/>
</dbReference>
<keyword evidence="4" id="KW-0744">Spermatogenesis</keyword>
<dbReference type="Proteomes" id="UP000018468">
    <property type="component" value="Linkage group LG4"/>
</dbReference>
<evidence type="ECO:0000256" key="9">
    <source>
        <dbReference type="PROSITE-ProRule" id="PRU00266"/>
    </source>
</evidence>
<dbReference type="PANTHER" id="PTHR10910:SF103">
    <property type="entry name" value="ADENOSINE DEAMINASE DOMAIN-CONTAINING PROTEIN 1"/>
    <property type="match status" value="1"/>
</dbReference>
<organism evidence="12 13">
    <name type="scientific">Lepisosteus oculatus</name>
    <name type="common">Spotted gar</name>
    <dbReference type="NCBI Taxonomy" id="7918"/>
    <lineage>
        <taxon>Eukaryota</taxon>
        <taxon>Metazoa</taxon>
        <taxon>Chordata</taxon>
        <taxon>Craniata</taxon>
        <taxon>Vertebrata</taxon>
        <taxon>Euteleostomi</taxon>
        <taxon>Actinopterygii</taxon>
        <taxon>Neopterygii</taxon>
        <taxon>Holostei</taxon>
        <taxon>Semionotiformes</taxon>
        <taxon>Lepisosteidae</taxon>
        <taxon>Lepisosteus</taxon>
    </lineage>
</organism>
<comment type="similarity">
    <text evidence="7">Belongs to the ADAD family.</text>
</comment>
<dbReference type="GO" id="GO:0007283">
    <property type="term" value="P:spermatogenesis"/>
    <property type="evidence" value="ECO:0007669"/>
    <property type="project" value="UniProtKB-KW"/>
</dbReference>
<dbReference type="SUPFAM" id="SSF54768">
    <property type="entry name" value="dsRNA-binding domain-like"/>
    <property type="match status" value="1"/>
</dbReference>
<dbReference type="GO" id="GO:0003726">
    <property type="term" value="F:double-stranded RNA adenosine deaminase activity"/>
    <property type="evidence" value="ECO:0000318"/>
    <property type="project" value="GO_Central"/>
</dbReference>